<dbReference type="SUPFAM" id="SSF55826">
    <property type="entry name" value="YbaK/ProRS associated domain"/>
    <property type="match status" value="1"/>
</dbReference>
<dbReference type="HAMAP" id="MF_01569">
    <property type="entry name" value="Pro_tRNA_synth_type1"/>
    <property type="match status" value="1"/>
</dbReference>
<organism evidence="12 13">
    <name type="scientific">Nocardioides dubius</name>
    <dbReference type="NCBI Taxonomy" id="317019"/>
    <lineage>
        <taxon>Bacteria</taxon>
        <taxon>Bacillati</taxon>
        <taxon>Actinomycetota</taxon>
        <taxon>Actinomycetes</taxon>
        <taxon>Propionibacteriales</taxon>
        <taxon>Nocardioidaceae</taxon>
        <taxon>Nocardioides</taxon>
    </lineage>
</organism>
<reference evidence="12 13" key="1">
    <citation type="journal article" date="2019" name="Int. J. Syst. Evol. Microbiol.">
        <title>The Global Catalogue of Microorganisms (GCM) 10K type strain sequencing project: providing services to taxonomists for standard genome sequencing and annotation.</title>
        <authorList>
            <consortium name="The Broad Institute Genomics Platform"/>
            <consortium name="The Broad Institute Genome Sequencing Center for Infectious Disease"/>
            <person name="Wu L."/>
            <person name="Ma J."/>
        </authorList>
    </citation>
    <scope>NUCLEOTIDE SEQUENCE [LARGE SCALE GENOMIC DNA]</scope>
    <source>
        <strain evidence="12 13">JCM 13008</strain>
    </source>
</reference>
<dbReference type="GO" id="GO:0016874">
    <property type="term" value="F:ligase activity"/>
    <property type="evidence" value="ECO:0007669"/>
    <property type="project" value="UniProtKB-KW"/>
</dbReference>
<evidence type="ECO:0000256" key="10">
    <source>
        <dbReference type="HAMAP-Rule" id="MF_01569"/>
    </source>
</evidence>
<dbReference type="NCBIfam" id="TIGR00409">
    <property type="entry name" value="proS_fam_II"/>
    <property type="match status" value="1"/>
</dbReference>
<keyword evidence="3 10" id="KW-0963">Cytoplasm</keyword>
<dbReference type="SUPFAM" id="SSF52954">
    <property type="entry name" value="Class II aaRS ABD-related"/>
    <property type="match status" value="1"/>
</dbReference>
<evidence type="ECO:0000313" key="13">
    <source>
        <dbReference type="Proteomes" id="UP001501581"/>
    </source>
</evidence>
<proteinExistence type="inferred from homology"/>
<evidence type="ECO:0000313" key="12">
    <source>
        <dbReference type="EMBL" id="GAA1095271.1"/>
    </source>
</evidence>
<evidence type="ECO:0000256" key="5">
    <source>
        <dbReference type="ARBA" id="ARBA00022741"/>
    </source>
</evidence>
<keyword evidence="4 10" id="KW-0436">Ligase</keyword>
<feature type="domain" description="Aminoacyl-transfer RNA synthetases class-II family profile" evidence="11">
    <location>
        <begin position="38"/>
        <end position="489"/>
    </location>
</feature>
<dbReference type="InterPro" id="IPR045864">
    <property type="entry name" value="aa-tRNA-synth_II/BPL/LPL"/>
</dbReference>
<dbReference type="CDD" id="cd00779">
    <property type="entry name" value="ProRS_core_prok"/>
    <property type="match status" value="1"/>
</dbReference>
<name>A0ABN1TND1_9ACTN</name>
<sequence length="592" mass="64312">MSSQILRMSQLFARTLREDPADAEVPSHRLLVRAGYIRRSAPGGYTWLPLGLRVLNNVERIIREEMDSIGAQEVRFPALLPREPYEATNRWTEYGDSLFRLTDRKGADYLLGPTHEEMFTLVVKDLYSSYKDLPVMLYQIQTKYRDEARPRAGLLRGREFIMKDSYSFDTTDAGLDASYAAHRAAYIRTFDRLGFDYAIVKATSGAMGGSKSEEFLARADVGEDTYVRCTNCDYAANVEAVQVRAPEAQDAAGVPAAHAEETPDTPTIDSLVAHLNEKFPRDDRPWAAGDTLKNVLVVLKHPDGTREPLAIGLPGDREVDQKRLEGQLEPIEVEPMDEAEFAKHPELVKGYIGPGVLGEESSSKIRYLLDPRVVAGTRWVTGANVAGQHVIDLVAGRDFDGDGTIEAAEVRGGDACPACADGVLETARGIEMGHIFQLGRKYAEALDLKVLDENGKLVTVTMGSYGIGVSRAVAAIAEGNNDELGLVWPREIAPADVHVVAAGKDPALFEAAERIAGELAAAGATVIYDDRAGKISPGVKFKDAELIGVPTILVVGKGLADGVVEVKDRRSGDRADVPLDAAVSTVLAQIRP</sequence>
<dbReference type="Gene3D" id="3.30.930.10">
    <property type="entry name" value="Bira Bifunctional Protein, Domain 2"/>
    <property type="match status" value="2"/>
</dbReference>
<dbReference type="InterPro" id="IPR004154">
    <property type="entry name" value="Anticodon-bd"/>
</dbReference>
<dbReference type="InterPro" id="IPR004500">
    <property type="entry name" value="Pro-tRNA-synth_IIa_bac-type"/>
</dbReference>
<dbReference type="InterPro" id="IPR023717">
    <property type="entry name" value="Pro-tRNA-Synthase_IIa_type1"/>
</dbReference>
<comment type="function">
    <text evidence="10">Catalyzes the attachment of proline to tRNA(Pro) in a two-step reaction: proline is first activated by ATP to form Pro-AMP and then transferred to the acceptor end of tRNA(Pro). As ProRS can inadvertently accommodate and process non-cognate amino acids such as alanine and cysteine, to avoid such errors it has two additional distinct editing activities against alanine. One activity is designated as 'pretransfer' editing and involves the tRNA(Pro)-independent hydrolysis of activated Ala-AMP. The other activity is designated 'posttransfer' editing and involves deacylation of mischarged Ala-tRNA(Pro). The misacylated Cys-tRNA(Pro) is not edited by ProRS.</text>
</comment>
<keyword evidence="5 10" id="KW-0547">Nucleotide-binding</keyword>
<evidence type="ECO:0000256" key="4">
    <source>
        <dbReference type="ARBA" id="ARBA00022598"/>
    </source>
</evidence>
<keyword evidence="8 10" id="KW-0030">Aminoacyl-tRNA synthetase</keyword>
<dbReference type="InterPro" id="IPR033730">
    <property type="entry name" value="ProRS_core_prok"/>
</dbReference>
<evidence type="ECO:0000256" key="3">
    <source>
        <dbReference type="ARBA" id="ARBA00022490"/>
    </source>
</evidence>
<evidence type="ECO:0000259" key="11">
    <source>
        <dbReference type="PROSITE" id="PS50862"/>
    </source>
</evidence>
<dbReference type="InterPro" id="IPR002316">
    <property type="entry name" value="Pro-tRNA-ligase_IIa"/>
</dbReference>
<gene>
    <name evidence="10" type="primary">proS</name>
    <name evidence="12" type="ORF">GCM10009668_09090</name>
</gene>
<dbReference type="Pfam" id="PF00587">
    <property type="entry name" value="tRNA-synt_2b"/>
    <property type="match status" value="1"/>
</dbReference>
<dbReference type="EMBL" id="BAAALG010000003">
    <property type="protein sequence ID" value="GAA1095271.1"/>
    <property type="molecule type" value="Genomic_DNA"/>
</dbReference>
<dbReference type="InterPro" id="IPR006195">
    <property type="entry name" value="aa-tRNA-synth_II"/>
</dbReference>
<comment type="catalytic activity">
    <reaction evidence="9 10">
        <text>tRNA(Pro) + L-proline + ATP = L-prolyl-tRNA(Pro) + AMP + diphosphate</text>
        <dbReference type="Rhea" id="RHEA:14305"/>
        <dbReference type="Rhea" id="RHEA-COMP:9700"/>
        <dbReference type="Rhea" id="RHEA-COMP:9702"/>
        <dbReference type="ChEBI" id="CHEBI:30616"/>
        <dbReference type="ChEBI" id="CHEBI:33019"/>
        <dbReference type="ChEBI" id="CHEBI:60039"/>
        <dbReference type="ChEBI" id="CHEBI:78442"/>
        <dbReference type="ChEBI" id="CHEBI:78532"/>
        <dbReference type="ChEBI" id="CHEBI:456215"/>
        <dbReference type="EC" id="6.1.1.15"/>
    </reaction>
</comment>
<dbReference type="InterPro" id="IPR036621">
    <property type="entry name" value="Anticodon-bd_dom_sf"/>
</dbReference>
<dbReference type="InterPro" id="IPR050062">
    <property type="entry name" value="Pro-tRNA_synthetase"/>
</dbReference>
<dbReference type="NCBIfam" id="NF006625">
    <property type="entry name" value="PRK09194.1"/>
    <property type="match status" value="1"/>
</dbReference>
<keyword evidence="6 10" id="KW-0067">ATP-binding</keyword>
<dbReference type="InterPro" id="IPR036754">
    <property type="entry name" value="YbaK/aa-tRNA-synt-asso_dom_sf"/>
</dbReference>
<dbReference type="InterPro" id="IPR018247">
    <property type="entry name" value="EF_Hand_1_Ca_BS"/>
</dbReference>
<dbReference type="EC" id="6.1.1.15" evidence="10"/>
<evidence type="ECO:0000256" key="6">
    <source>
        <dbReference type="ARBA" id="ARBA00022840"/>
    </source>
</evidence>
<protein>
    <recommendedName>
        <fullName evidence="10">Proline--tRNA ligase</fullName>
        <ecNumber evidence="10">6.1.1.15</ecNumber>
    </recommendedName>
    <alternativeName>
        <fullName evidence="10">Prolyl-tRNA synthetase</fullName>
        <shortName evidence="10">ProRS</shortName>
    </alternativeName>
</protein>
<dbReference type="InterPro" id="IPR002314">
    <property type="entry name" value="aa-tRNA-synt_IIb"/>
</dbReference>
<dbReference type="PANTHER" id="PTHR42753:SF2">
    <property type="entry name" value="PROLINE--TRNA LIGASE"/>
    <property type="match status" value="1"/>
</dbReference>
<dbReference type="SUPFAM" id="SSF55681">
    <property type="entry name" value="Class II aaRS and biotin synthetases"/>
    <property type="match status" value="1"/>
</dbReference>
<dbReference type="CDD" id="cd00861">
    <property type="entry name" value="ProRS_anticodon_short"/>
    <property type="match status" value="1"/>
</dbReference>
<evidence type="ECO:0000256" key="8">
    <source>
        <dbReference type="ARBA" id="ARBA00023146"/>
    </source>
</evidence>
<dbReference type="PANTHER" id="PTHR42753">
    <property type="entry name" value="MITOCHONDRIAL RIBOSOME PROTEIN L39/PROLYL-TRNA LIGASE FAMILY MEMBER"/>
    <property type="match status" value="1"/>
</dbReference>
<comment type="subcellular location">
    <subcellularLocation>
        <location evidence="1 10">Cytoplasm</location>
    </subcellularLocation>
</comment>
<dbReference type="InterPro" id="IPR007214">
    <property type="entry name" value="YbaK/aa-tRNA-synth-assoc-dom"/>
</dbReference>
<dbReference type="PRINTS" id="PR01046">
    <property type="entry name" value="TRNASYNTHPRO"/>
</dbReference>
<dbReference type="Proteomes" id="UP001501581">
    <property type="component" value="Unassembled WGS sequence"/>
</dbReference>
<dbReference type="PROSITE" id="PS00018">
    <property type="entry name" value="EF_HAND_1"/>
    <property type="match status" value="1"/>
</dbReference>
<keyword evidence="13" id="KW-1185">Reference proteome</keyword>
<evidence type="ECO:0000256" key="2">
    <source>
        <dbReference type="ARBA" id="ARBA00011738"/>
    </source>
</evidence>
<evidence type="ECO:0000256" key="7">
    <source>
        <dbReference type="ARBA" id="ARBA00022917"/>
    </source>
</evidence>
<dbReference type="InterPro" id="IPR044140">
    <property type="entry name" value="ProRS_anticodon_short"/>
</dbReference>
<evidence type="ECO:0000256" key="1">
    <source>
        <dbReference type="ARBA" id="ARBA00004496"/>
    </source>
</evidence>
<comment type="similarity">
    <text evidence="10">Belongs to the class-II aminoacyl-tRNA synthetase family. ProS type 1 subfamily.</text>
</comment>
<dbReference type="RefSeq" id="WP_343991806.1">
    <property type="nucleotide sequence ID" value="NZ_BAAALG010000003.1"/>
</dbReference>
<accession>A0ABN1TND1</accession>
<comment type="caution">
    <text evidence="12">The sequence shown here is derived from an EMBL/GenBank/DDBJ whole genome shotgun (WGS) entry which is preliminary data.</text>
</comment>
<dbReference type="PROSITE" id="PS50862">
    <property type="entry name" value="AA_TRNA_LIGASE_II"/>
    <property type="match status" value="1"/>
</dbReference>
<keyword evidence="7 10" id="KW-0648">Protein biosynthesis</keyword>
<dbReference type="Gene3D" id="3.40.50.800">
    <property type="entry name" value="Anticodon-binding domain"/>
    <property type="match status" value="1"/>
</dbReference>
<evidence type="ECO:0000256" key="9">
    <source>
        <dbReference type="ARBA" id="ARBA00047671"/>
    </source>
</evidence>
<dbReference type="Pfam" id="PF03129">
    <property type="entry name" value="HGTP_anticodon"/>
    <property type="match status" value="1"/>
</dbReference>
<comment type="domain">
    <text evidence="10">Consists of three domains: the N-terminal catalytic domain, the editing domain and the C-terminal anticodon-binding domain.</text>
</comment>
<comment type="subunit">
    <text evidence="2 10">Homodimer.</text>
</comment>
<dbReference type="Pfam" id="PF04073">
    <property type="entry name" value="tRNA_edit"/>
    <property type="match status" value="1"/>
</dbReference>